<reference evidence="11" key="1">
    <citation type="submission" date="2020-11" db="EMBL/GenBank/DDBJ databases">
        <authorList>
            <person name="Tran Van P."/>
        </authorList>
    </citation>
    <scope>NUCLEOTIDE SEQUENCE</scope>
</reference>
<dbReference type="Proteomes" id="UP000678499">
    <property type="component" value="Unassembled WGS sequence"/>
</dbReference>
<dbReference type="InterPro" id="IPR002350">
    <property type="entry name" value="Kazal_dom"/>
</dbReference>
<feature type="domain" description="BPTI/Kunitz inhibitor" evidence="9">
    <location>
        <begin position="398"/>
        <end position="449"/>
    </location>
</feature>
<feature type="domain" description="Kazal-like" evidence="10">
    <location>
        <begin position="331"/>
        <end position="384"/>
    </location>
</feature>
<evidence type="ECO:0000256" key="8">
    <source>
        <dbReference type="SAM" id="SignalP"/>
    </source>
</evidence>
<dbReference type="PANTHER" id="PTHR45938">
    <property type="entry name" value="ACP24A4-RELATED"/>
    <property type="match status" value="1"/>
</dbReference>
<evidence type="ECO:0000256" key="7">
    <source>
        <dbReference type="SAM" id="MobiDB-lite"/>
    </source>
</evidence>
<keyword evidence="3" id="KW-0646">Protease inhibitor</keyword>
<evidence type="ECO:0000259" key="9">
    <source>
        <dbReference type="PROSITE" id="PS50279"/>
    </source>
</evidence>
<dbReference type="Gene3D" id="3.30.60.30">
    <property type="match status" value="3"/>
</dbReference>
<dbReference type="Pfam" id="PF00014">
    <property type="entry name" value="Kunitz_BPTI"/>
    <property type="match status" value="3"/>
</dbReference>
<accession>A0A7R9G7J8</accession>
<keyword evidence="5" id="KW-0722">Serine protease inhibitor</keyword>
<dbReference type="InterPro" id="IPR036880">
    <property type="entry name" value="Kunitz_BPTI_sf"/>
</dbReference>
<evidence type="ECO:0000256" key="4">
    <source>
        <dbReference type="ARBA" id="ARBA00022729"/>
    </source>
</evidence>
<dbReference type="PANTHER" id="PTHR45938:SF11">
    <property type="entry name" value="WAP, KAZAL, IMMUNOGLOBULIN, KUNITZ AND NTR DOMAIN-CONTAINING PROTEIN 2-LIKE"/>
    <property type="match status" value="1"/>
</dbReference>
<dbReference type="PRINTS" id="PR00759">
    <property type="entry name" value="BASICPTASE"/>
</dbReference>
<sequence length="631" mass="69474">MKCFRSAVLIVMGVVMGALMGAAQTGIEDPIKELLPPPAEPTSTNADLPSPDDDEASNETKNVCSLPPLLPEFENKTCLEPSAKYTYDPLIGKCTQYTYSGCGRSQNLFDTENECKRICMRKRVDEPSADDCLLVCPSKFDPLCASNNVTYANDCEMRAAACREKMNLTVQYAAVCGEKPTISPQSDTPIVSLENNVSRNISRVCTLPPLVPGFDRTCFAALPRWTFDVTIGTCVGYTYGGCGGSENLFRTEEQCKALCPDYPGVSSDAIGNTKLPKQCPNVCPALEDPVCGSNGMTFPNACILEVTACSKNQDIKLLHFGPCADQPSGFPLLVIPCPVGCLPVREPVCGSDNQTYSNLCEMHVQSCGANSNNITVQHEGPCASNATVIAPKDRKPACDLPIYTGPCHISAFRKWGFHKETGRCEWFFYGGCLGNDNRFDTPYDCQMSCGGSEPLTDFACDQRKCTWKIWAHYIALGCKPVYENGKCCPARFDCNFACDQRKCTWKIWAHYIALGCKPVYENGKCCPARFDCSEFETRNQQDNPECIYKGEAYQIGEAIPGVKEHDPCFHNCVCKLHPDYRNIADIHCEQAECTLFHGALDIFEKSCRKIYQRGKCCPSSINCGIPILPHK</sequence>
<dbReference type="EMBL" id="CAJPEX010000006">
    <property type="protein sequence ID" value="CAG0912305.1"/>
    <property type="molecule type" value="Genomic_DNA"/>
</dbReference>
<feature type="signal peptide" evidence="8">
    <location>
        <begin position="1"/>
        <end position="23"/>
    </location>
</feature>
<feature type="domain" description="BPTI/Kunitz inhibitor" evidence="9">
    <location>
        <begin position="205"/>
        <end position="259"/>
    </location>
</feature>
<dbReference type="SMART" id="SM00280">
    <property type="entry name" value="KAZAL"/>
    <property type="match status" value="3"/>
</dbReference>
<dbReference type="FunFam" id="4.10.410.10:FF:000020">
    <property type="entry name" value="Collagen, type VI, alpha 3"/>
    <property type="match status" value="1"/>
</dbReference>
<feature type="domain" description="Kazal-like" evidence="10">
    <location>
        <begin position="273"/>
        <end position="325"/>
    </location>
</feature>
<evidence type="ECO:0000313" key="12">
    <source>
        <dbReference type="Proteomes" id="UP000678499"/>
    </source>
</evidence>
<evidence type="ECO:0000256" key="2">
    <source>
        <dbReference type="ARBA" id="ARBA00022525"/>
    </source>
</evidence>
<evidence type="ECO:0000313" key="11">
    <source>
        <dbReference type="EMBL" id="CAD7272153.1"/>
    </source>
</evidence>
<evidence type="ECO:0000259" key="10">
    <source>
        <dbReference type="PROSITE" id="PS51465"/>
    </source>
</evidence>
<evidence type="ECO:0000256" key="1">
    <source>
        <dbReference type="ARBA" id="ARBA00004613"/>
    </source>
</evidence>
<protein>
    <submittedName>
        <fullName evidence="11">Uncharacterized protein</fullName>
    </submittedName>
</protein>
<dbReference type="OrthoDB" id="6614329at2759"/>
<organism evidence="11">
    <name type="scientific">Notodromas monacha</name>
    <dbReference type="NCBI Taxonomy" id="399045"/>
    <lineage>
        <taxon>Eukaryota</taxon>
        <taxon>Metazoa</taxon>
        <taxon>Ecdysozoa</taxon>
        <taxon>Arthropoda</taxon>
        <taxon>Crustacea</taxon>
        <taxon>Oligostraca</taxon>
        <taxon>Ostracoda</taxon>
        <taxon>Podocopa</taxon>
        <taxon>Podocopida</taxon>
        <taxon>Cypridocopina</taxon>
        <taxon>Cypridoidea</taxon>
        <taxon>Cyprididae</taxon>
        <taxon>Notodromas</taxon>
    </lineage>
</organism>
<feature type="region of interest" description="Disordered" evidence="7">
    <location>
        <begin position="31"/>
        <end position="61"/>
    </location>
</feature>
<feature type="chain" id="PRO_5036210607" evidence="8">
    <location>
        <begin position="24"/>
        <end position="631"/>
    </location>
</feature>
<gene>
    <name evidence="11" type="ORF">NMOB1V02_LOCUS100</name>
</gene>
<feature type="domain" description="Kazal-like" evidence="10">
    <location>
        <begin position="126"/>
        <end position="178"/>
    </location>
</feature>
<dbReference type="PROSITE" id="PS51465">
    <property type="entry name" value="KAZAL_2"/>
    <property type="match status" value="3"/>
</dbReference>
<keyword evidence="2" id="KW-0964">Secreted</keyword>
<dbReference type="GO" id="GO:0050431">
    <property type="term" value="F:transforming growth factor beta binding"/>
    <property type="evidence" value="ECO:0007669"/>
    <property type="project" value="TreeGrafter"/>
</dbReference>
<dbReference type="GO" id="GO:0048019">
    <property type="term" value="F:receptor antagonist activity"/>
    <property type="evidence" value="ECO:0007669"/>
    <property type="project" value="TreeGrafter"/>
</dbReference>
<dbReference type="GO" id="GO:0004867">
    <property type="term" value="F:serine-type endopeptidase inhibitor activity"/>
    <property type="evidence" value="ECO:0007669"/>
    <property type="project" value="UniProtKB-KW"/>
</dbReference>
<evidence type="ECO:0000256" key="5">
    <source>
        <dbReference type="ARBA" id="ARBA00022900"/>
    </source>
</evidence>
<dbReference type="EMBL" id="OA882043">
    <property type="protein sequence ID" value="CAD7272153.1"/>
    <property type="molecule type" value="Genomic_DNA"/>
</dbReference>
<dbReference type="AlphaFoldDB" id="A0A7R9G7J8"/>
<evidence type="ECO:0000256" key="6">
    <source>
        <dbReference type="ARBA" id="ARBA00023157"/>
    </source>
</evidence>
<dbReference type="SUPFAM" id="SSF57362">
    <property type="entry name" value="BPTI-like"/>
    <property type="match status" value="3"/>
</dbReference>
<keyword evidence="4 8" id="KW-0732">Signal</keyword>
<dbReference type="PROSITE" id="PS00280">
    <property type="entry name" value="BPTI_KUNITZ_1"/>
    <property type="match status" value="1"/>
</dbReference>
<name>A0A7R9G7J8_9CRUS</name>
<dbReference type="SUPFAM" id="SSF100895">
    <property type="entry name" value="Kazal-type serine protease inhibitors"/>
    <property type="match status" value="3"/>
</dbReference>
<proteinExistence type="predicted"/>
<dbReference type="InterPro" id="IPR036058">
    <property type="entry name" value="Kazal_dom_sf"/>
</dbReference>
<evidence type="ECO:0000256" key="3">
    <source>
        <dbReference type="ARBA" id="ARBA00022690"/>
    </source>
</evidence>
<comment type="subcellular location">
    <subcellularLocation>
        <location evidence="1">Secreted</location>
    </subcellularLocation>
</comment>
<dbReference type="InterPro" id="IPR020901">
    <property type="entry name" value="Prtase_inh_Kunz-CS"/>
</dbReference>
<dbReference type="SMART" id="SM00131">
    <property type="entry name" value="KU"/>
    <property type="match status" value="3"/>
</dbReference>
<dbReference type="Gene3D" id="4.10.410.10">
    <property type="entry name" value="Pancreatic trypsin inhibitor Kunitz domain"/>
    <property type="match status" value="3"/>
</dbReference>
<dbReference type="InterPro" id="IPR002223">
    <property type="entry name" value="Kunitz_BPTI"/>
</dbReference>
<dbReference type="Pfam" id="PF07648">
    <property type="entry name" value="Kazal_2"/>
    <property type="match status" value="3"/>
</dbReference>
<keyword evidence="6" id="KW-1015">Disulfide bond</keyword>
<keyword evidence="12" id="KW-1185">Reference proteome</keyword>
<dbReference type="CDD" id="cd00104">
    <property type="entry name" value="KAZAL_FS"/>
    <property type="match status" value="3"/>
</dbReference>
<dbReference type="CDD" id="cd00109">
    <property type="entry name" value="Kunitz-type"/>
    <property type="match status" value="2"/>
</dbReference>
<feature type="domain" description="BPTI/Kunitz inhibitor" evidence="9">
    <location>
        <begin position="64"/>
        <end position="119"/>
    </location>
</feature>
<dbReference type="PROSITE" id="PS50279">
    <property type="entry name" value="BPTI_KUNITZ_2"/>
    <property type="match status" value="3"/>
</dbReference>
<dbReference type="GO" id="GO:0005615">
    <property type="term" value="C:extracellular space"/>
    <property type="evidence" value="ECO:0007669"/>
    <property type="project" value="TreeGrafter"/>
</dbReference>